<name>X0UYT1_9ZZZZ</name>
<feature type="domain" description="Nitroreductase" evidence="1">
    <location>
        <begin position="19"/>
        <end position="125"/>
    </location>
</feature>
<evidence type="ECO:0000313" key="2">
    <source>
        <dbReference type="EMBL" id="GAG10970.1"/>
    </source>
</evidence>
<dbReference type="AlphaFoldDB" id="X0UYT1"/>
<dbReference type="PANTHER" id="PTHR43745">
    <property type="entry name" value="NITROREDUCTASE MJ1384-RELATED"/>
    <property type="match status" value="1"/>
</dbReference>
<dbReference type="PANTHER" id="PTHR43745:SF2">
    <property type="entry name" value="NITROREDUCTASE MJ1384-RELATED"/>
    <property type="match status" value="1"/>
</dbReference>
<accession>X0UYT1</accession>
<dbReference type="InterPro" id="IPR029479">
    <property type="entry name" value="Nitroreductase"/>
</dbReference>
<sequence>MAGDVEDLTSGVYRYEPDGHQLARIIDGDKRAELADAALAQPSVKEGAISIVFAAVYERTTVKYGERGIRYVHMEAGHAGQNLCLQATAMGLGVVTVGAFHDEQVSKLLNLPQDKKPLYILPVGRK</sequence>
<proteinExistence type="predicted"/>
<protein>
    <recommendedName>
        <fullName evidence="1">Nitroreductase domain-containing protein</fullName>
    </recommendedName>
</protein>
<dbReference type="SUPFAM" id="SSF55469">
    <property type="entry name" value="FMN-dependent nitroreductase-like"/>
    <property type="match status" value="1"/>
</dbReference>
<gene>
    <name evidence="2" type="ORF">S01H1_37239</name>
</gene>
<reference evidence="2" key="1">
    <citation type="journal article" date="2014" name="Front. Microbiol.">
        <title>High frequency of phylogenetically diverse reductive dehalogenase-homologous genes in deep subseafloor sedimentary metagenomes.</title>
        <authorList>
            <person name="Kawai M."/>
            <person name="Futagami T."/>
            <person name="Toyoda A."/>
            <person name="Takaki Y."/>
            <person name="Nishi S."/>
            <person name="Hori S."/>
            <person name="Arai W."/>
            <person name="Tsubouchi T."/>
            <person name="Morono Y."/>
            <person name="Uchiyama I."/>
            <person name="Ito T."/>
            <person name="Fujiyama A."/>
            <person name="Inagaki F."/>
            <person name="Takami H."/>
        </authorList>
    </citation>
    <scope>NUCLEOTIDE SEQUENCE</scope>
    <source>
        <strain evidence="2">Expedition CK06-06</strain>
    </source>
</reference>
<dbReference type="InterPro" id="IPR000415">
    <property type="entry name" value="Nitroreductase-like"/>
</dbReference>
<dbReference type="NCBIfam" id="TIGR03605">
    <property type="entry name" value="antibiot_sagB"/>
    <property type="match status" value="1"/>
</dbReference>
<dbReference type="Pfam" id="PF00881">
    <property type="entry name" value="Nitroreductase"/>
    <property type="match status" value="1"/>
</dbReference>
<dbReference type="EMBL" id="BARS01023389">
    <property type="protein sequence ID" value="GAG10970.1"/>
    <property type="molecule type" value="Genomic_DNA"/>
</dbReference>
<dbReference type="GO" id="GO:0016491">
    <property type="term" value="F:oxidoreductase activity"/>
    <property type="evidence" value="ECO:0007669"/>
    <property type="project" value="InterPro"/>
</dbReference>
<dbReference type="CDD" id="cd02142">
    <property type="entry name" value="McbC_SagB-like_oxidoreductase"/>
    <property type="match status" value="1"/>
</dbReference>
<organism evidence="2">
    <name type="scientific">marine sediment metagenome</name>
    <dbReference type="NCBI Taxonomy" id="412755"/>
    <lineage>
        <taxon>unclassified sequences</taxon>
        <taxon>metagenomes</taxon>
        <taxon>ecological metagenomes</taxon>
    </lineage>
</organism>
<comment type="caution">
    <text evidence="2">The sequence shown here is derived from an EMBL/GenBank/DDBJ whole genome shotgun (WGS) entry which is preliminary data.</text>
</comment>
<dbReference type="InterPro" id="IPR020051">
    <property type="entry name" value="SagB-type_dehydrogenase"/>
</dbReference>
<dbReference type="Gene3D" id="3.40.109.10">
    <property type="entry name" value="NADH Oxidase"/>
    <property type="match status" value="1"/>
</dbReference>
<evidence type="ECO:0000259" key="1">
    <source>
        <dbReference type="Pfam" id="PF00881"/>
    </source>
</evidence>
<dbReference type="InterPro" id="IPR052544">
    <property type="entry name" value="Bacteriocin_Proc_Enz"/>
</dbReference>